<dbReference type="GO" id="GO:0005524">
    <property type="term" value="F:ATP binding"/>
    <property type="evidence" value="ECO:0007669"/>
    <property type="project" value="UniProtKB-UniRule"/>
</dbReference>
<evidence type="ECO:0000259" key="8">
    <source>
        <dbReference type="PROSITE" id="PS50003"/>
    </source>
</evidence>
<dbReference type="PROSITE" id="PS00108">
    <property type="entry name" value="PROTEIN_KINASE_ST"/>
    <property type="match status" value="1"/>
</dbReference>
<evidence type="ECO:0000256" key="1">
    <source>
        <dbReference type="ARBA" id="ARBA00011245"/>
    </source>
</evidence>
<keyword evidence="3" id="KW-0106">Calcium</keyword>
<dbReference type="FunFam" id="1.10.510.10:FF:000571">
    <property type="entry name" value="Maternal embryonic leucine zipper kinase"/>
    <property type="match status" value="1"/>
</dbReference>
<organism evidence="11 12">
    <name type="scientific">Babesia duncani</name>
    <dbReference type="NCBI Taxonomy" id="323732"/>
    <lineage>
        <taxon>Eukaryota</taxon>
        <taxon>Sar</taxon>
        <taxon>Alveolata</taxon>
        <taxon>Apicomplexa</taxon>
        <taxon>Aconoidasida</taxon>
        <taxon>Piroplasmida</taxon>
        <taxon>Babesiidae</taxon>
        <taxon>Babesia</taxon>
    </lineage>
</organism>
<feature type="domain" description="EF-hand" evidence="10">
    <location>
        <begin position="64"/>
        <end position="93"/>
    </location>
</feature>
<evidence type="ECO:0000259" key="9">
    <source>
        <dbReference type="PROSITE" id="PS50011"/>
    </source>
</evidence>
<comment type="subunit">
    <text evidence="1">Monomer.</text>
</comment>
<dbReference type="Pfam" id="PF00069">
    <property type="entry name" value="Pkinase"/>
    <property type="match status" value="1"/>
</dbReference>
<dbReference type="AlphaFoldDB" id="A0AAD9UQZ6"/>
<dbReference type="FunFam" id="3.30.200.20:FF:000042">
    <property type="entry name" value="Aurora kinase A"/>
    <property type="match status" value="1"/>
</dbReference>
<dbReference type="KEGG" id="bdw:94335773"/>
<evidence type="ECO:0000256" key="5">
    <source>
        <dbReference type="ARBA" id="ARBA00024334"/>
    </source>
</evidence>
<evidence type="ECO:0000259" key="10">
    <source>
        <dbReference type="PROSITE" id="PS50222"/>
    </source>
</evidence>
<dbReference type="InterPro" id="IPR011009">
    <property type="entry name" value="Kinase-like_dom_sf"/>
</dbReference>
<dbReference type="Gene3D" id="1.10.510.10">
    <property type="entry name" value="Transferase(Phosphotransferase) domain 1"/>
    <property type="match status" value="1"/>
</dbReference>
<dbReference type="InterPro" id="IPR011992">
    <property type="entry name" value="EF-hand-dom_pair"/>
</dbReference>
<dbReference type="PROSITE" id="PS00018">
    <property type="entry name" value="EF_HAND_1"/>
    <property type="match status" value="2"/>
</dbReference>
<dbReference type="SUPFAM" id="SSF50729">
    <property type="entry name" value="PH domain-like"/>
    <property type="match status" value="1"/>
</dbReference>
<evidence type="ECO:0000256" key="3">
    <source>
        <dbReference type="ARBA" id="ARBA00022837"/>
    </source>
</evidence>
<reference evidence="11" key="1">
    <citation type="journal article" date="2023" name="Nat. Microbiol.">
        <title>Babesia duncani multi-omics identifies virulence factors and drug targets.</title>
        <authorList>
            <person name="Singh P."/>
            <person name="Lonardi S."/>
            <person name="Liang Q."/>
            <person name="Vydyam P."/>
            <person name="Khabirova E."/>
            <person name="Fang T."/>
            <person name="Gihaz S."/>
            <person name="Thekkiniath J."/>
            <person name="Munshi M."/>
            <person name="Abel S."/>
            <person name="Ciampossin L."/>
            <person name="Batugedara G."/>
            <person name="Gupta M."/>
            <person name="Lu X.M."/>
            <person name="Lenz T."/>
            <person name="Chakravarty S."/>
            <person name="Cornillot E."/>
            <person name="Hu Y."/>
            <person name="Ma W."/>
            <person name="Gonzalez L.M."/>
            <person name="Sanchez S."/>
            <person name="Estrada K."/>
            <person name="Sanchez-Flores A."/>
            <person name="Montero E."/>
            <person name="Harb O.S."/>
            <person name="Le Roch K.G."/>
            <person name="Mamoun C.B."/>
        </authorList>
    </citation>
    <scope>NUCLEOTIDE SEQUENCE</scope>
    <source>
        <strain evidence="11">WA1</strain>
    </source>
</reference>
<keyword evidence="11" id="KW-0808">Transferase</keyword>
<dbReference type="SUPFAM" id="SSF56112">
    <property type="entry name" value="Protein kinase-like (PK-like)"/>
    <property type="match status" value="1"/>
</dbReference>
<dbReference type="EMBL" id="JALLKP010000001">
    <property type="protein sequence ID" value="KAK2198460.1"/>
    <property type="molecule type" value="Genomic_DNA"/>
</dbReference>
<dbReference type="InterPro" id="IPR017441">
    <property type="entry name" value="Protein_kinase_ATP_BS"/>
</dbReference>
<dbReference type="GO" id="GO:0004672">
    <property type="term" value="F:protein kinase activity"/>
    <property type="evidence" value="ECO:0007669"/>
    <property type="project" value="InterPro"/>
</dbReference>
<comment type="caution">
    <text evidence="11">The sequence shown here is derived from an EMBL/GenBank/DDBJ whole genome shotgun (WGS) entry which is preliminary data.</text>
</comment>
<dbReference type="SMART" id="SM00220">
    <property type="entry name" value="S_TKc"/>
    <property type="match status" value="1"/>
</dbReference>
<dbReference type="GO" id="GO:0005509">
    <property type="term" value="F:calcium ion binding"/>
    <property type="evidence" value="ECO:0007669"/>
    <property type="project" value="InterPro"/>
</dbReference>
<evidence type="ECO:0000256" key="7">
    <source>
        <dbReference type="SAM" id="MobiDB-lite"/>
    </source>
</evidence>
<dbReference type="SUPFAM" id="SSF47473">
    <property type="entry name" value="EF-hand"/>
    <property type="match status" value="1"/>
</dbReference>
<name>A0AAD9UQZ6_9APIC</name>
<dbReference type="Gene3D" id="1.10.238.10">
    <property type="entry name" value="EF-hand"/>
    <property type="match status" value="1"/>
</dbReference>
<dbReference type="InterPro" id="IPR018247">
    <property type="entry name" value="EF_Hand_1_Ca_BS"/>
</dbReference>
<evidence type="ECO:0000313" key="11">
    <source>
        <dbReference type="EMBL" id="KAK2198460.1"/>
    </source>
</evidence>
<dbReference type="PROSITE" id="PS50222">
    <property type="entry name" value="EF_HAND_2"/>
    <property type="match status" value="2"/>
</dbReference>
<dbReference type="PROSITE" id="PS50003">
    <property type="entry name" value="PH_DOMAIN"/>
    <property type="match status" value="1"/>
</dbReference>
<evidence type="ECO:0000313" key="12">
    <source>
        <dbReference type="Proteomes" id="UP001214638"/>
    </source>
</evidence>
<dbReference type="RefSeq" id="XP_067805302.1">
    <property type="nucleotide sequence ID" value="XM_067946511.1"/>
</dbReference>
<dbReference type="InterPro" id="IPR008271">
    <property type="entry name" value="Ser/Thr_kinase_AS"/>
</dbReference>
<dbReference type="Pfam" id="PF00169">
    <property type="entry name" value="PH"/>
    <property type="match status" value="1"/>
</dbReference>
<protein>
    <submittedName>
        <fullName evidence="11">Bifunctional EF-hand domain/Pleckstrin homology domain/Protein kinase domain/Protein kinase-like domain superfamily/EF-Hand 1</fullName>
    </submittedName>
</protein>
<feature type="binding site" evidence="6">
    <location>
        <position position="742"/>
    </location>
    <ligand>
        <name>ATP</name>
        <dbReference type="ChEBI" id="CHEBI:30616"/>
    </ligand>
</feature>
<dbReference type="InterPro" id="IPR002048">
    <property type="entry name" value="EF_hand_dom"/>
</dbReference>
<dbReference type="PANTHER" id="PTHR24347">
    <property type="entry name" value="SERINE/THREONINE-PROTEIN KINASE"/>
    <property type="match status" value="1"/>
</dbReference>
<evidence type="ECO:0000256" key="6">
    <source>
        <dbReference type="PROSITE-ProRule" id="PRU10141"/>
    </source>
</evidence>
<evidence type="ECO:0000256" key="4">
    <source>
        <dbReference type="ARBA" id="ARBA00022840"/>
    </source>
</evidence>
<dbReference type="InterPro" id="IPR011993">
    <property type="entry name" value="PH-like_dom_sf"/>
</dbReference>
<dbReference type="PROSITE" id="PS50011">
    <property type="entry name" value="PROTEIN_KINASE_DOM"/>
    <property type="match status" value="1"/>
</dbReference>
<keyword evidence="4 6" id="KW-0067">ATP-binding</keyword>
<dbReference type="SMART" id="SM00233">
    <property type="entry name" value="PH"/>
    <property type="match status" value="1"/>
</dbReference>
<dbReference type="Proteomes" id="UP001214638">
    <property type="component" value="Unassembled WGS sequence"/>
</dbReference>
<keyword evidence="11" id="KW-0418">Kinase</keyword>
<dbReference type="GeneID" id="94335773"/>
<dbReference type="InterPro" id="IPR000719">
    <property type="entry name" value="Prot_kinase_dom"/>
</dbReference>
<feature type="region of interest" description="Disordered" evidence="7">
    <location>
        <begin position="210"/>
        <end position="236"/>
    </location>
</feature>
<feature type="domain" description="PH" evidence="8">
    <location>
        <begin position="606"/>
        <end position="705"/>
    </location>
</feature>
<proteinExistence type="inferred from homology"/>
<keyword evidence="12" id="KW-1185">Reference proteome</keyword>
<dbReference type="Gene3D" id="2.30.29.30">
    <property type="entry name" value="Pleckstrin-homology domain (PH domain)/Phosphotyrosine-binding domain (PTB)"/>
    <property type="match status" value="1"/>
</dbReference>
<sequence length="1030" mass="118097">MGAALTKDATIPKDFLRQCLCKFDADEVEVLQKIFRELASRSNSIGIDKETFLHYFNLPGLWGERLFKKFDLNGSDRVEWDEFLIGIAVCCRGTKGDKIRILYQVFDLNDDGVIQKSELTAMLSNFPGMTNRLSNSGIDNGDYHNENTAMSPHLMSDYDIHRFANHNPRFQPHFDAPLDQKEKGISKRIFHKETIQLDDLASSLSKISYRTDDNDFSESDSVQDTSHESKNLSETSHYQFPRYSDYSDDSLHASNSSALYSGSSDYKNEDKNDEYYSDSEYIGSSEPSSNCNNPLDGVQHNGIPVKRALQSMAHKGSANVAKSIVEEYNDRKKNEENNLHLDMVVEQILQDCKFKEDGCLTYEMFKAWMNRNESILEMFSECMHEEAWGLHGHAFHRTDTVENSNVEFSNSELYAKFSSFDKLDQEETLVKDINKRVLYRMFLVKSKFDPDLGASQQICSPELLTHMGNCEIPTAPVMEKTNADDIDITEEELFSCPSCGIPFLMCPRCFGRFPVLTLHLEDEVYMQCCVCANEGLPPFYNCWVCDWRFSDVSKLENTCNNLSQSVTPRQIVNSESITKDFGTNYRSFSKTEAGECLNSATPGISKVTKSGFMYKIGKHLHQWKQRYYVLMGNILYYYADAKSTRPKGCIFLEGCYLDTSEHDDFPGKFGFSICHGGLTFTKRGLYVDSKEQYFEWIDCLALAMRQQSLTQLYNVFEQLGQGKFSNVYRGVHKESGYEYAIKIIDKRKISLQERELLRSEIAVLRLLRHQHVIYLKDIIDMKDSLCIVMELVRGGELYDLVHDMRSLPESHAHRIITQLLHTLAYLHKCGIIHRDIKPENLLLTDKTERANIKLTDFGLSTLCGPNELLTQPCGTLAYVAPEVLTLSGYNQKADVWSIGVIMFLLIRGRLPFKIKKFNQQITDQYKLKFDDFWLNVSQSARDLITKMLEFDPNKRISVFEALDHIWVTNFVAVQHELHANSAYNEDNMDVIMSLRNTTDSTFVLPHTDATLNEFKALNESQNSTLPTVQE</sequence>
<feature type="domain" description="EF-hand" evidence="10">
    <location>
        <begin position="94"/>
        <end position="129"/>
    </location>
</feature>
<evidence type="ECO:0000256" key="2">
    <source>
        <dbReference type="ARBA" id="ARBA00022741"/>
    </source>
</evidence>
<gene>
    <name evidence="11" type="ORF">BdWA1_001475</name>
</gene>
<dbReference type="CDD" id="cd05117">
    <property type="entry name" value="STKc_CAMK"/>
    <property type="match status" value="1"/>
</dbReference>
<dbReference type="PROSITE" id="PS00107">
    <property type="entry name" value="PROTEIN_KINASE_ATP"/>
    <property type="match status" value="1"/>
</dbReference>
<feature type="region of interest" description="Disordered" evidence="7">
    <location>
        <begin position="259"/>
        <end position="296"/>
    </location>
</feature>
<feature type="domain" description="Protein kinase" evidence="9">
    <location>
        <begin position="713"/>
        <end position="967"/>
    </location>
</feature>
<accession>A0AAD9UQZ6</accession>
<keyword evidence="2 6" id="KW-0547">Nucleotide-binding</keyword>
<dbReference type="InterPro" id="IPR001849">
    <property type="entry name" value="PH_domain"/>
</dbReference>
<comment type="similarity">
    <text evidence="5">Belongs to the protein kinase superfamily. Ser/Thr protein kinase family. CDPK subfamily.</text>
</comment>